<evidence type="ECO:0000313" key="1">
    <source>
        <dbReference type="EMBL" id="SVD77680.1"/>
    </source>
</evidence>
<dbReference type="Pfam" id="PF11649">
    <property type="entry name" value="T4_neck-protein"/>
    <property type="match status" value="1"/>
</dbReference>
<protein>
    <submittedName>
        <fullName evidence="1">Uncharacterized protein</fullName>
    </submittedName>
</protein>
<organism evidence="1">
    <name type="scientific">marine metagenome</name>
    <dbReference type="NCBI Taxonomy" id="408172"/>
    <lineage>
        <taxon>unclassified sequences</taxon>
        <taxon>metagenomes</taxon>
        <taxon>ecological metagenomes</taxon>
    </lineage>
</organism>
<proteinExistence type="predicted"/>
<dbReference type="AlphaFoldDB" id="A0A382Y3H1"/>
<feature type="non-terminal residue" evidence="1">
    <location>
        <position position="60"/>
    </location>
</feature>
<accession>A0A382Y3H1</accession>
<dbReference type="EMBL" id="UINC01172553">
    <property type="protein sequence ID" value="SVD77680.1"/>
    <property type="molecule type" value="Genomic_DNA"/>
</dbReference>
<gene>
    <name evidence="1" type="ORF">METZ01_LOCUS430534</name>
</gene>
<sequence length="60" mass="7010">MARNVYFSQAVKSEQNLYEDLIIESLKIYGQDIYYLPRTIVSRDAILGEDRASKFDDAYI</sequence>
<reference evidence="1" key="1">
    <citation type="submission" date="2018-05" db="EMBL/GenBank/DDBJ databases">
        <authorList>
            <person name="Lanie J.A."/>
            <person name="Ng W.-L."/>
            <person name="Kazmierczak K.M."/>
            <person name="Andrzejewski T.M."/>
            <person name="Davidsen T.M."/>
            <person name="Wayne K.J."/>
            <person name="Tettelin H."/>
            <person name="Glass J.I."/>
            <person name="Rusch D."/>
            <person name="Podicherti R."/>
            <person name="Tsui H.-C.T."/>
            <person name="Winkler M.E."/>
        </authorList>
    </citation>
    <scope>NUCLEOTIDE SEQUENCE</scope>
</reference>
<name>A0A382Y3H1_9ZZZZ</name>
<dbReference type="InterPro" id="IPR021674">
    <property type="entry name" value="Phage_T4_Gp14_neck-protein"/>
</dbReference>